<accession>A0A376K2M0</accession>
<dbReference type="AlphaFoldDB" id="A0A376K2M0"/>
<dbReference type="EMBL" id="UFZL01000003">
    <property type="protein sequence ID" value="STE77048.1"/>
    <property type="molecule type" value="Genomic_DNA"/>
</dbReference>
<keyword evidence="2" id="KW-0812">Transmembrane</keyword>
<keyword evidence="3" id="KW-0282">Flagellum</keyword>
<keyword evidence="3" id="KW-0969">Cilium</keyword>
<evidence type="ECO:0000256" key="2">
    <source>
        <dbReference type="SAM" id="Phobius"/>
    </source>
</evidence>
<organism evidence="3 4">
    <name type="scientific">Escherichia coli</name>
    <dbReference type="NCBI Taxonomy" id="562"/>
    <lineage>
        <taxon>Bacteria</taxon>
        <taxon>Pseudomonadati</taxon>
        <taxon>Pseudomonadota</taxon>
        <taxon>Gammaproteobacteria</taxon>
        <taxon>Enterobacterales</taxon>
        <taxon>Enterobacteriaceae</taxon>
        <taxon>Escherichia</taxon>
    </lineage>
</organism>
<keyword evidence="2" id="KW-1133">Transmembrane helix</keyword>
<feature type="compositionally biased region" description="Basic and acidic residues" evidence="1">
    <location>
        <begin position="81"/>
        <end position="92"/>
    </location>
</feature>
<evidence type="ECO:0000313" key="4">
    <source>
        <dbReference type="Proteomes" id="UP000255201"/>
    </source>
</evidence>
<proteinExistence type="predicted"/>
<gene>
    <name evidence="3" type="primary">lfiF_3</name>
    <name evidence="3" type="ORF">NCTC10764_05645</name>
</gene>
<keyword evidence="3" id="KW-0966">Cell projection</keyword>
<dbReference type="Proteomes" id="UP000255201">
    <property type="component" value="Unassembled WGS sequence"/>
</dbReference>
<protein>
    <submittedName>
        <fullName evidence="3">Lateral flagellar M-ring protein (FliF-like)</fullName>
    </submittedName>
</protein>
<reference evidence="3 4" key="1">
    <citation type="submission" date="2018-06" db="EMBL/GenBank/DDBJ databases">
        <authorList>
            <consortium name="Pathogen Informatics"/>
            <person name="Doyle S."/>
        </authorList>
    </citation>
    <scope>NUCLEOTIDE SEQUENCE [LARGE SCALE GENOMIC DNA]</scope>
    <source>
        <strain evidence="3 4">NCTC10764</strain>
    </source>
</reference>
<keyword evidence="2" id="KW-0472">Membrane</keyword>
<evidence type="ECO:0000313" key="3">
    <source>
        <dbReference type="EMBL" id="STE77048.1"/>
    </source>
</evidence>
<sequence length="92" mass="10057">MNAQIKKLTQAFPAFRLRLADNKRWALMAGVGLAVAATAIIVSVLWTGNRGYVSLYGRQENLPVVADCHRAGRRKAQLSHRPAERADTGAGR</sequence>
<feature type="region of interest" description="Disordered" evidence="1">
    <location>
        <begin position="73"/>
        <end position="92"/>
    </location>
</feature>
<name>A0A376K2M0_ECOLX</name>
<feature type="transmembrane region" description="Helical" evidence="2">
    <location>
        <begin position="25"/>
        <end position="46"/>
    </location>
</feature>
<evidence type="ECO:0000256" key="1">
    <source>
        <dbReference type="SAM" id="MobiDB-lite"/>
    </source>
</evidence>